<evidence type="ECO:0000313" key="9">
    <source>
        <dbReference type="Proteomes" id="UP000292881"/>
    </source>
</evidence>
<feature type="non-terminal residue" evidence="8">
    <location>
        <position position="219"/>
    </location>
</feature>
<gene>
    <name evidence="8" type="ORF">ESO86_13125</name>
</gene>
<protein>
    <submittedName>
        <fullName evidence="8">EamA family transporter</fullName>
    </submittedName>
</protein>
<feature type="transmembrane region" description="Helical" evidence="6">
    <location>
        <begin position="159"/>
        <end position="181"/>
    </location>
</feature>
<feature type="transmembrane region" description="Helical" evidence="6">
    <location>
        <begin position="187"/>
        <end position="207"/>
    </location>
</feature>
<proteinExistence type="inferred from homology"/>
<sequence length="219" mass="22229">MFFALIYLVAQLLPTSLASTIMATSPAAMMLLAWLFAGERLRLVPLVGAGLGIVGVTLMLAGEGVAPAPVGIAASVLAVALSSLGYILAKRWREGTDVLSVTSWQLLAGGLLLVPAALVAEGAPPATDVHGVLAFAYVSVIATAVAFVAWFAGLSRLPAGTVGLVGLLNPVAGVLLGVLVAGERLGGWQVAGLAIVLVGIVSGQPAAHRSLARVRQRLR</sequence>
<dbReference type="Proteomes" id="UP000292881">
    <property type="component" value="Unassembled WGS sequence"/>
</dbReference>
<keyword evidence="4 6" id="KW-1133">Transmembrane helix</keyword>
<comment type="subcellular location">
    <subcellularLocation>
        <location evidence="1">Membrane</location>
        <topology evidence="1">Multi-pass membrane protein</topology>
    </subcellularLocation>
</comment>
<name>A0A4V1QRR6_9MICO</name>
<evidence type="ECO:0000313" key="8">
    <source>
        <dbReference type="EMBL" id="RXZ45823.1"/>
    </source>
</evidence>
<evidence type="ECO:0000256" key="3">
    <source>
        <dbReference type="ARBA" id="ARBA00022692"/>
    </source>
</evidence>
<evidence type="ECO:0000259" key="7">
    <source>
        <dbReference type="Pfam" id="PF00892"/>
    </source>
</evidence>
<feature type="transmembrane region" description="Helical" evidence="6">
    <location>
        <begin position="101"/>
        <end position="120"/>
    </location>
</feature>
<dbReference type="InterPro" id="IPR000620">
    <property type="entry name" value="EamA_dom"/>
</dbReference>
<evidence type="ECO:0000256" key="2">
    <source>
        <dbReference type="ARBA" id="ARBA00007362"/>
    </source>
</evidence>
<evidence type="ECO:0000256" key="1">
    <source>
        <dbReference type="ARBA" id="ARBA00004141"/>
    </source>
</evidence>
<accession>A0A4V1QRR6</accession>
<reference evidence="8 9" key="1">
    <citation type="submission" date="2019-01" db="EMBL/GenBank/DDBJ databases">
        <authorList>
            <person name="Li J."/>
        </authorList>
    </citation>
    <scope>NUCLEOTIDE SEQUENCE [LARGE SCALE GENOMIC DNA]</scope>
    <source>
        <strain evidence="8 9">CGMCC 4.7180</strain>
    </source>
</reference>
<dbReference type="SUPFAM" id="SSF103481">
    <property type="entry name" value="Multidrug resistance efflux transporter EmrE"/>
    <property type="match status" value="2"/>
</dbReference>
<dbReference type="InterPro" id="IPR050638">
    <property type="entry name" value="AA-Vitamin_Transporters"/>
</dbReference>
<dbReference type="OrthoDB" id="5430053at2"/>
<dbReference type="Pfam" id="PF00892">
    <property type="entry name" value="EamA"/>
    <property type="match status" value="2"/>
</dbReference>
<keyword evidence="9" id="KW-1185">Reference proteome</keyword>
<feature type="transmembrane region" description="Helical" evidence="6">
    <location>
        <begin position="132"/>
        <end position="152"/>
    </location>
</feature>
<organism evidence="8 9">
    <name type="scientific">Agromyces binzhouensis</name>
    <dbReference type="NCBI Taxonomy" id="1817495"/>
    <lineage>
        <taxon>Bacteria</taxon>
        <taxon>Bacillati</taxon>
        <taxon>Actinomycetota</taxon>
        <taxon>Actinomycetes</taxon>
        <taxon>Micrococcales</taxon>
        <taxon>Microbacteriaceae</taxon>
        <taxon>Agromyces</taxon>
    </lineage>
</organism>
<evidence type="ECO:0000256" key="5">
    <source>
        <dbReference type="ARBA" id="ARBA00023136"/>
    </source>
</evidence>
<comment type="caution">
    <text evidence="8">The sequence shown here is derived from an EMBL/GenBank/DDBJ whole genome shotgun (WGS) entry which is preliminary data.</text>
</comment>
<feature type="transmembrane region" description="Helical" evidence="6">
    <location>
        <begin position="12"/>
        <end position="36"/>
    </location>
</feature>
<evidence type="ECO:0000256" key="4">
    <source>
        <dbReference type="ARBA" id="ARBA00022989"/>
    </source>
</evidence>
<feature type="domain" description="EamA" evidence="7">
    <location>
        <begin position="71"/>
        <end position="201"/>
    </location>
</feature>
<dbReference type="PANTHER" id="PTHR32322:SF2">
    <property type="entry name" value="EAMA DOMAIN-CONTAINING PROTEIN"/>
    <property type="match status" value="1"/>
</dbReference>
<feature type="domain" description="EamA" evidence="7">
    <location>
        <begin position="2"/>
        <end position="60"/>
    </location>
</feature>
<evidence type="ECO:0000256" key="6">
    <source>
        <dbReference type="SAM" id="Phobius"/>
    </source>
</evidence>
<dbReference type="InterPro" id="IPR037185">
    <property type="entry name" value="EmrE-like"/>
</dbReference>
<keyword evidence="5 6" id="KW-0472">Membrane</keyword>
<dbReference type="EMBL" id="SDPL01000308">
    <property type="protein sequence ID" value="RXZ45823.1"/>
    <property type="molecule type" value="Genomic_DNA"/>
</dbReference>
<dbReference type="AlphaFoldDB" id="A0A4V1QRR6"/>
<feature type="transmembrane region" description="Helical" evidence="6">
    <location>
        <begin position="68"/>
        <end position="89"/>
    </location>
</feature>
<dbReference type="GO" id="GO:0016020">
    <property type="term" value="C:membrane"/>
    <property type="evidence" value="ECO:0007669"/>
    <property type="project" value="UniProtKB-SubCell"/>
</dbReference>
<feature type="transmembrane region" description="Helical" evidence="6">
    <location>
        <begin position="43"/>
        <end position="62"/>
    </location>
</feature>
<keyword evidence="3 6" id="KW-0812">Transmembrane</keyword>
<dbReference type="PANTHER" id="PTHR32322">
    <property type="entry name" value="INNER MEMBRANE TRANSPORTER"/>
    <property type="match status" value="1"/>
</dbReference>
<comment type="similarity">
    <text evidence="2">Belongs to the EamA transporter family.</text>
</comment>